<dbReference type="EMBL" id="GBRH01186681">
    <property type="protein sequence ID" value="JAE11215.1"/>
    <property type="molecule type" value="Transcribed_RNA"/>
</dbReference>
<sequence length="44" mass="5042">MTFGRHPAIRSSGRARVLTKESIEKINFMYVFTCESESGTDQFL</sequence>
<protein>
    <submittedName>
        <fullName evidence="1">Uncharacterized protein</fullName>
    </submittedName>
</protein>
<name>A0A0A9FDW9_ARUDO</name>
<proteinExistence type="predicted"/>
<accession>A0A0A9FDW9</accession>
<evidence type="ECO:0000313" key="1">
    <source>
        <dbReference type="EMBL" id="JAE11215.1"/>
    </source>
</evidence>
<reference evidence="1" key="2">
    <citation type="journal article" date="2015" name="Data Brief">
        <title>Shoot transcriptome of the giant reed, Arundo donax.</title>
        <authorList>
            <person name="Barrero R.A."/>
            <person name="Guerrero F.D."/>
            <person name="Moolhuijzen P."/>
            <person name="Goolsby J.A."/>
            <person name="Tidwell J."/>
            <person name="Bellgard S.E."/>
            <person name="Bellgard M.I."/>
        </authorList>
    </citation>
    <scope>NUCLEOTIDE SEQUENCE</scope>
    <source>
        <tissue evidence="1">Shoot tissue taken approximately 20 cm above the soil surface</tissue>
    </source>
</reference>
<organism evidence="1">
    <name type="scientific">Arundo donax</name>
    <name type="common">Giant reed</name>
    <name type="synonym">Donax arundinaceus</name>
    <dbReference type="NCBI Taxonomy" id="35708"/>
    <lineage>
        <taxon>Eukaryota</taxon>
        <taxon>Viridiplantae</taxon>
        <taxon>Streptophyta</taxon>
        <taxon>Embryophyta</taxon>
        <taxon>Tracheophyta</taxon>
        <taxon>Spermatophyta</taxon>
        <taxon>Magnoliopsida</taxon>
        <taxon>Liliopsida</taxon>
        <taxon>Poales</taxon>
        <taxon>Poaceae</taxon>
        <taxon>PACMAD clade</taxon>
        <taxon>Arundinoideae</taxon>
        <taxon>Arundineae</taxon>
        <taxon>Arundo</taxon>
    </lineage>
</organism>
<reference evidence="1" key="1">
    <citation type="submission" date="2014-09" db="EMBL/GenBank/DDBJ databases">
        <authorList>
            <person name="Magalhaes I.L.F."/>
            <person name="Oliveira U."/>
            <person name="Santos F.R."/>
            <person name="Vidigal T.H.D.A."/>
            <person name="Brescovit A.D."/>
            <person name="Santos A.J."/>
        </authorList>
    </citation>
    <scope>NUCLEOTIDE SEQUENCE</scope>
    <source>
        <tissue evidence="1">Shoot tissue taken approximately 20 cm above the soil surface</tissue>
    </source>
</reference>
<dbReference type="AlphaFoldDB" id="A0A0A9FDW9"/>